<feature type="compositionally biased region" description="Acidic residues" evidence="1">
    <location>
        <begin position="91"/>
        <end position="101"/>
    </location>
</feature>
<proteinExistence type="predicted"/>
<feature type="compositionally biased region" description="Acidic residues" evidence="1">
    <location>
        <begin position="112"/>
        <end position="121"/>
    </location>
</feature>
<evidence type="ECO:0000313" key="2">
    <source>
        <dbReference type="EMBL" id="EER10560.1"/>
    </source>
</evidence>
<dbReference type="RefSeq" id="XP_002778765.1">
    <property type="nucleotide sequence ID" value="XM_002778719.1"/>
</dbReference>
<reference evidence="2 3" key="1">
    <citation type="submission" date="2008-07" db="EMBL/GenBank/DDBJ databases">
        <authorList>
            <person name="El-Sayed N."/>
            <person name="Caler E."/>
            <person name="Inman J."/>
            <person name="Amedeo P."/>
            <person name="Hass B."/>
            <person name="Wortman J."/>
        </authorList>
    </citation>
    <scope>NUCLEOTIDE SEQUENCE [LARGE SCALE GENOMIC DNA]</scope>
    <source>
        <strain evidence="3">ATCC 50983 / TXsc</strain>
    </source>
</reference>
<protein>
    <submittedName>
        <fullName evidence="2">Uncharacterized protein</fullName>
    </submittedName>
</protein>
<feature type="region of interest" description="Disordered" evidence="1">
    <location>
        <begin position="1"/>
        <end position="135"/>
    </location>
</feature>
<feature type="compositionally biased region" description="Acidic residues" evidence="1">
    <location>
        <begin position="46"/>
        <end position="55"/>
    </location>
</feature>
<dbReference type="Proteomes" id="UP000007800">
    <property type="component" value="Unassembled WGS sequence"/>
</dbReference>
<name>C5KY84_PERM5</name>
<dbReference type="OrthoDB" id="5979581at2759"/>
<dbReference type="EMBL" id="GG677371">
    <property type="protein sequence ID" value="EER10560.1"/>
    <property type="molecule type" value="Genomic_DNA"/>
</dbReference>
<keyword evidence="3" id="KW-1185">Reference proteome</keyword>
<sequence length="135" mass="14058">MSTNNSRPPVQLMCAREGDAEAPVGSAGEIDGVIETGEDTRKGAESDDVLDDEDVGAASSVHTYDDEMDLSPRSRPSSPSSSSGSGSYSDMTDDEMKEEEGEGSHGGTDGGDYTESDDEGTEGYKKGGYHAVHLG</sequence>
<evidence type="ECO:0000256" key="1">
    <source>
        <dbReference type="SAM" id="MobiDB-lite"/>
    </source>
</evidence>
<dbReference type="AlphaFoldDB" id="C5KY84"/>
<dbReference type="GeneID" id="9038598"/>
<accession>C5KY84</accession>
<evidence type="ECO:0000313" key="3">
    <source>
        <dbReference type="Proteomes" id="UP000007800"/>
    </source>
</evidence>
<organism evidence="3">
    <name type="scientific">Perkinsus marinus (strain ATCC 50983 / TXsc)</name>
    <dbReference type="NCBI Taxonomy" id="423536"/>
    <lineage>
        <taxon>Eukaryota</taxon>
        <taxon>Sar</taxon>
        <taxon>Alveolata</taxon>
        <taxon>Perkinsozoa</taxon>
        <taxon>Perkinsea</taxon>
        <taxon>Perkinsida</taxon>
        <taxon>Perkinsidae</taxon>
        <taxon>Perkinsus</taxon>
    </lineage>
</organism>
<gene>
    <name evidence="2" type="ORF">Pmar_PMAR021989</name>
</gene>
<dbReference type="InParanoid" id="C5KY84"/>
<feature type="compositionally biased region" description="Low complexity" evidence="1">
    <location>
        <begin position="71"/>
        <end position="90"/>
    </location>
</feature>